<feature type="transmembrane region" description="Helical" evidence="1">
    <location>
        <begin position="185"/>
        <end position="211"/>
    </location>
</feature>
<sequence>MIQSLIIYTSIFFAELLLGLFLEKKNNGNKDVLNSIYFEKREPHLRVTNFAITLIMILIPAIVSGIRYKVGSDYNTYELIYNTYINVSNFHDVHSLSMEIGFFYLCKIAFIIFNEYHGVLFLSAFLIYLLGTKGIKYYSQFASVGLMTFIMFVLYWGPSLNIIRQIIAVMIVFVSLRYVETRCLLKYLLLICIATTFHSSALFCLPIYFLYYKKESTYSVRDVFTIIFVLMLPLGFEYFFNVISSFKFFSSYANDYSNMFVMDISFGNLLFRIPIFILIVLNIRRLIIVREENRIYIFMYILEFTALIMSFYMHWAMRLIYYCFISEVVLVPQIVKYSQKRKKTVIALYSIAYYMYYFYMSYYVWLNDKIFPYRIFF</sequence>
<feature type="transmembrane region" description="Helical" evidence="1">
    <location>
        <begin position="295"/>
        <end position="313"/>
    </location>
</feature>
<feature type="transmembrane region" description="Helical" evidence="1">
    <location>
        <begin position="162"/>
        <end position="179"/>
    </location>
</feature>
<feature type="transmembrane region" description="Helical" evidence="1">
    <location>
        <begin position="223"/>
        <end position="240"/>
    </location>
</feature>
<dbReference type="Proteomes" id="UP000192391">
    <property type="component" value="Chromosome"/>
</dbReference>
<dbReference type="InterPro" id="IPR049458">
    <property type="entry name" value="EpsG-like"/>
</dbReference>
<protein>
    <recommendedName>
        <fullName evidence="4">EpsG family protein</fullName>
    </recommendedName>
</protein>
<dbReference type="RefSeq" id="WP_038351496.1">
    <property type="nucleotide sequence ID" value="NZ_CP019962.1"/>
</dbReference>
<feature type="transmembrane region" description="Helical" evidence="1">
    <location>
        <begin position="5"/>
        <end position="22"/>
    </location>
</feature>
<evidence type="ECO:0008006" key="4">
    <source>
        <dbReference type="Google" id="ProtNLM"/>
    </source>
</evidence>
<keyword evidence="1" id="KW-0812">Transmembrane</keyword>
<feature type="transmembrane region" description="Helical" evidence="1">
    <location>
        <begin position="347"/>
        <end position="365"/>
    </location>
</feature>
<dbReference type="EMBL" id="CP019962">
    <property type="protein sequence ID" value="ARD67433.1"/>
    <property type="molecule type" value="Genomic_DNA"/>
</dbReference>
<evidence type="ECO:0000256" key="1">
    <source>
        <dbReference type="SAM" id="Phobius"/>
    </source>
</evidence>
<evidence type="ECO:0000313" key="3">
    <source>
        <dbReference type="Proteomes" id="UP000192391"/>
    </source>
</evidence>
<accession>A0AAC9QXL0</accession>
<feature type="transmembrane region" description="Helical" evidence="1">
    <location>
        <begin position="260"/>
        <end position="283"/>
    </location>
</feature>
<organism evidence="2 3">
    <name type="scientific">Eubacterium limosum</name>
    <dbReference type="NCBI Taxonomy" id="1736"/>
    <lineage>
        <taxon>Bacteria</taxon>
        <taxon>Bacillati</taxon>
        <taxon>Bacillota</taxon>
        <taxon>Clostridia</taxon>
        <taxon>Eubacteriales</taxon>
        <taxon>Eubacteriaceae</taxon>
        <taxon>Eubacterium</taxon>
    </lineage>
</organism>
<keyword evidence="1" id="KW-1133">Transmembrane helix</keyword>
<name>A0AAC9QXL0_EUBLI</name>
<evidence type="ECO:0000313" key="2">
    <source>
        <dbReference type="EMBL" id="ARD67433.1"/>
    </source>
</evidence>
<dbReference type="KEGG" id="elim:B2M23_18670"/>
<dbReference type="Pfam" id="PF14897">
    <property type="entry name" value="EpsG"/>
    <property type="match status" value="1"/>
</dbReference>
<dbReference type="AlphaFoldDB" id="A0AAC9QXL0"/>
<feature type="transmembrane region" description="Helical" evidence="1">
    <location>
        <begin position="47"/>
        <end position="66"/>
    </location>
</feature>
<gene>
    <name evidence="2" type="ORF">B2M23_18670</name>
</gene>
<keyword evidence="1" id="KW-0472">Membrane</keyword>
<proteinExistence type="predicted"/>
<feature type="transmembrane region" description="Helical" evidence="1">
    <location>
        <begin position="108"/>
        <end position="131"/>
    </location>
</feature>
<reference evidence="3" key="1">
    <citation type="journal article" date="2017" name="Sci. Rep.">
        <title>Determination of the Genome and Primary Transcriptome of Syngas Fermenting Eubacterium limosum ATCC 8486.</title>
        <authorList>
            <person name="Song Y."/>
            <person name="Shin J."/>
            <person name="Jeong Y."/>
            <person name="Jin S."/>
            <person name="Lee J.K."/>
            <person name="Kim D.R."/>
            <person name="Kim S.C."/>
            <person name="Cho S."/>
            <person name="Cho B.K."/>
        </authorList>
    </citation>
    <scope>NUCLEOTIDE SEQUENCE [LARGE SCALE GENOMIC DNA]</scope>
    <source>
        <strain evidence="3">ATCC 8486</strain>
    </source>
</reference>